<dbReference type="Gene3D" id="3.40.50.1370">
    <property type="entry name" value="Aspartate/ornithine carbamoyltransferase"/>
    <property type="match status" value="2"/>
</dbReference>
<name>A0A212KE92_9DELT</name>
<feature type="binding site" evidence="7">
    <location>
        <position position="269"/>
    </location>
    <ligand>
        <name>carbamoyl phosphate</name>
        <dbReference type="ChEBI" id="CHEBI:58228"/>
    </ligand>
</feature>
<feature type="binding site" evidence="7">
    <location>
        <position position="143"/>
    </location>
    <ligand>
        <name>carbamoyl phosphate</name>
        <dbReference type="ChEBI" id="CHEBI:58228"/>
    </ligand>
</feature>
<dbReference type="PANTHER" id="PTHR45753">
    <property type="entry name" value="ORNITHINE CARBAMOYLTRANSFERASE, MITOCHONDRIAL"/>
    <property type="match status" value="1"/>
</dbReference>
<evidence type="ECO:0000256" key="1">
    <source>
        <dbReference type="ARBA" id="ARBA00004852"/>
    </source>
</evidence>
<comment type="similarity">
    <text evidence="2 7">Belongs to the aspartate/ornithine carbamoyltransferase superfamily. ATCase family.</text>
</comment>
<feature type="binding site" evidence="7">
    <location>
        <position position="174"/>
    </location>
    <ligand>
        <name>L-aspartate</name>
        <dbReference type="ChEBI" id="CHEBI:29991"/>
    </ligand>
</feature>
<dbReference type="Pfam" id="PF00185">
    <property type="entry name" value="OTCace"/>
    <property type="match status" value="1"/>
</dbReference>
<dbReference type="PRINTS" id="PR00100">
    <property type="entry name" value="AOTCASE"/>
</dbReference>
<feature type="binding site" evidence="7">
    <location>
        <position position="112"/>
    </location>
    <ligand>
        <name>carbamoyl phosphate</name>
        <dbReference type="ChEBI" id="CHEBI:58228"/>
    </ligand>
</feature>
<feature type="binding site" evidence="7">
    <location>
        <position position="62"/>
    </location>
    <ligand>
        <name>carbamoyl phosphate</name>
        <dbReference type="ChEBI" id="CHEBI:58228"/>
    </ligand>
</feature>
<dbReference type="InterPro" id="IPR006130">
    <property type="entry name" value="Asp/Orn_carbamoylTrfase"/>
</dbReference>
<dbReference type="PROSITE" id="PS00097">
    <property type="entry name" value="CARBAMOYLTRANSFERASE"/>
    <property type="match status" value="1"/>
</dbReference>
<dbReference type="GO" id="GO:0004070">
    <property type="term" value="F:aspartate carbamoyltransferase activity"/>
    <property type="evidence" value="ECO:0007669"/>
    <property type="project" value="UniProtKB-UniRule"/>
</dbReference>
<reference evidence="10" key="1">
    <citation type="submission" date="2016-04" db="EMBL/GenBank/DDBJ databases">
        <authorList>
            <person name="Evans L.H."/>
            <person name="Alamgir A."/>
            <person name="Owens N."/>
            <person name="Weber N.D."/>
            <person name="Virtaneva K."/>
            <person name="Barbian K."/>
            <person name="Babar A."/>
            <person name="Rosenke K."/>
        </authorList>
    </citation>
    <scope>NUCLEOTIDE SEQUENCE</scope>
    <source>
        <strain evidence="10">86</strain>
    </source>
</reference>
<dbReference type="NCBIfam" id="TIGR00670">
    <property type="entry name" value="asp_carb_tr"/>
    <property type="match status" value="1"/>
</dbReference>
<evidence type="ECO:0000256" key="2">
    <source>
        <dbReference type="ARBA" id="ARBA00008896"/>
    </source>
</evidence>
<evidence type="ECO:0000313" key="10">
    <source>
        <dbReference type="EMBL" id="SBW10033.1"/>
    </source>
</evidence>
<evidence type="ECO:0000256" key="4">
    <source>
        <dbReference type="ARBA" id="ARBA00022975"/>
    </source>
</evidence>
<dbReference type="Pfam" id="PF02729">
    <property type="entry name" value="OTCace_N"/>
    <property type="match status" value="1"/>
</dbReference>
<dbReference type="AlphaFoldDB" id="A0A212KE92"/>
<organism evidence="10">
    <name type="scientific">uncultured delta proteobacterium</name>
    <dbReference type="NCBI Taxonomy" id="34034"/>
    <lineage>
        <taxon>Bacteria</taxon>
        <taxon>Deltaproteobacteria</taxon>
        <taxon>environmental samples</taxon>
    </lineage>
</organism>
<comment type="catalytic activity">
    <reaction evidence="6 7">
        <text>carbamoyl phosphate + L-aspartate = N-carbamoyl-L-aspartate + phosphate + H(+)</text>
        <dbReference type="Rhea" id="RHEA:20013"/>
        <dbReference type="ChEBI" id="CHEBI:15378"/>
        <dbReference type="ChEBI" id="CHEBI:29991"/>
        <dbReference type="ChEBI" id="CHEBI:32814"/>
        <dbReference type="ChEBI" id="CHEBI:43474"/>
        <dbReference type="ChEBI" id="CHEBI:58228"/>
        <dbReference type="EC" id="2.1.3.2"/>
    </reaction>
</comment>
<dbReference type="SUPFAM" id="SSF53671">
    <property type="entry name" value="Aspartate/ornithine carbamoyltransferase"/>
    <property type="match status" value="1"/>
</dbReference>
<proteinExistence type="inferred from homology"/>
<feature type="binding site" evidence="7">
    <location>
        <position position="140"/>
    </location>
    <ligand>
        <name>carbamoyl phosphate</name>
        <dbReference type="ChEBI" id="CHEBI:58228"/>
    </ligand>
</feature>
<comment type="function">
    <text evidence="5 7">Catalyzes the condensation of carbamoyl phosphate and aspartate to form carbamoyl aspartate and inorganic phosphate, the committed step in the de novo pyrimidine nucleotide biosynthesis pathway.</text>
</comment>
<dbReference type="GO" id="GO:0006520">
    <property type="term" value="P:amino acid metabolic process"/>
    <property type="evidence" value="ECO:0007669"/>
    <property type="project" value="InterPro"/>
</dbReference>
<dbReference type="EC" id="2.1.3.2" evidence="7"/>
<dbReference type="EMBL" id="FLUQ01000006">
    <property type="protein sequence ID" value="SBW10033.1"/>
    <property type="molecule type" value="Genomic_DNA"/>
</dbReference>
<dbReference type="GO" id="GO:0005829">
    <property type="term" value="C:cytosol"/>
    <property type="evidence" value="ECO:0007669"/>
    <property type="project" value="TreeGrafter"/>
</dbReference>
<dbReference type="InterPro" id="IPR006131">
    <property type="entry name" value="Asp_carbamoyltransf_Asp/Orn-bd"/>
</dbReference>
<sequence>MDNSFTWPHKDLIDVTQLTVAETTYLLDLAEQFHEVNTRPVKKVPTLRGKGVVLFFAEDSTRTKTSFDMAGKRLSADTFSLGKSGSSMNKGESLKDTALTLEAMNPDVIVIRHRSSGAAQFLADRLKCAIINAGDGWHAHPTQALLDLFSLRRYWKGELKGKSLLIMGDVGHSRVARSNVHLLTKMGVNVRLWAPRTLLPAGVSRWPATVYSNLNDALTDVDGVMCLRLQRERMAAGLMPDISEYSSIFCLTRAMMERAKPGAPVMHPGPINRGTDIAADLADSVESLILDQVNAGVAIRMAVLLALCTRTGLSEE</sequence>
<dbReference type="GO" id="GO:0006207">
    <property type="term" value="P:'de novo' pyrimidine nucleobase biosynthetic process"/>
    <property type="evidence" value="ECO:0007669"/>
    <property type="project" value="InterPro"/>
</dbReference>
<feature type="binding site" evidence="7">
    <location>
        <position position="270"/>
    </location>
    <ligand>
        <name>carbamoyl phosphate</name>
        <dbReference type="ChEBI" id="CHEBI:58228"/>
    </ligand>
</feature>
<dbReference type="PANTHER" id="PTHR45753:SF6">
    <property type="entry name" value="ASPARTATE CARBAMOYLTRANSFERASE"/>
    <property type="match status" value="1"/>
</dbReference>
<evidence type="ECO:0000256" key="5">
    <source>
        <dbReference type="ARBA" id="ARBA00043884"/>
    </source>
</evidence>
<evidence type="ECO:0000259" key="8">
    <source>
        <dbReference type="Pfam" id="PF00185"/>
    </source>
</evidence>
<evidence type="ECO:0000259" key="9">
    <source>
        <dbReference type="Pfam" id="PF02729"/>
    </source>
</evidence>
<accession>A0A212KE92</accession>
<feature type="binding site" evidence="7">
    <location>
        <position position="63"/>
    </location>
    <ligand>
        <name>carbamoyl phosphate</name>
        <dbReference type="ChEBI" id="CHEBI:58228"/>
    </ligand>
</feature>
<keyword evidence="4 7" id="KW-0665">Pyrimidine biosynthesis</keyword>
<feature type="domain" description="Aspartate/ornithine carbamoyltransferase carbamoyl-P binding" evidence="9">
    <location>
        <begin position="10"/>
        <end position="152"/>
    </location>
</feature>
<keyword evidence="3 7" id="KW-0808">Transferase</keyword>
<protein>
    <recommendedName>
        <fullName evidence="7">Aspartate carbamoyltransferase</fullName>
        <ecNumber evidence="7">2.1.3.2</ecNumber>
    </recommendedName>
    <alternativeName>
        <fullName evidence="7">Aspartate transcarbamylase</fullName>
        <shortName evidence="7">ATCase</shortName>
    </alternativeName>
</protein>
<evidence type="ECO:0000256" key="3">
    <source>
        <dbReference type="ARBA" id="ARBA00022679"/>
    </source>
</evidence>
<dbReference type="PRINTS" id="PR00101">
    <property type="entry name" value="ATCASE"/>
</dbReference>
<dbReference type="NCBIfam" id="NF002032">
    <property type="entry name" value="PRK00856.1"/>
    <property type="match status" value="1"/>
</dbReference>
<evidence type="ECO:0000256" key="7">
    <source>
        <dbReference type="HAMAP-Rule" id="MF_00001"/>
    </source>
</evidence>
<dbReference type="GO" id="GO:0016597">
    <property type="term" value="F:amino acid binding"/>
    <property type="evidence" value="ECO:0007669"/>
    <property type="project" value="InterPro"/>
</dbReference>
<feature type="domain" description="Aspartate/ornithine carbamoyltransferase Asp/Orn-binding" evidence="8">
    <location>
        <begin position="160"/>
        <end position="306"/>
    </location>
</feature>
<evidence type="ECO:0000256" key="6">
    <source>
        <dbReference type="ARBA" id="ARBA00048859"/>
    </source>
</evidence>
<feature type="binding site" evidence="7">
    <location>
        <position position="90"/>
    </location>
    <ligand>
        <name>L-aspartate</name>
        <dbReference type="ChEBI" id="CHEBI:29991"/>
    </ligand>
</feature>
<dbReference type="HAMAP" id="MF_00001">
    <property type="entry name" value="Asp_carb_tr"/>
    <property type="match status" value="1"/>
</dbReference>
<dbReference type="GO" id="GO:0044205">
    <property type="term" value="P:'de novo' UMP biosynthetic process"/>
    <property type="evidence" value="ECO:0007669"/>
    <property type="project" value="UniProtKB-UniRule"/>
</dbReference>
<dbReference type="InterPro" id="IPR036901">
    <property type="entry name" value="Asp/Orn_carbamoylTrfase_sf"/>
</dbReference>
<gene>
    <name evidence="7 10" type="primary">pyrB</name>
    <name evidence="10" type="ORF">KL86DPRO_60005</name>
</gene>
<feature type="binding site" evidence="7">
    <location>
        <position position="228"/>
    </location>
    <ligand>
        <name>L-aspartate</name>
        <dbReference type="ChEBI" id="CHEBI:29991"/>
    </ligand>
</feature>
<comment type="pathway">
    <text evidence="1 7">Pyrimidine metabolism; UMP biosynthesis via de novo pathway; (S)-dihydroorotate from bicarbonate: step 2/3.</text>
</comment>
<dbReference type="InterPro" id="IPR006132">
    <property type="entry name" value="Asp/Orn_carbamoyltranf_P-bd"/>
</dbReference>
<dbReference type="UniPathway" id="UPA00070">
    <property type="reaction ID" value="UER00116"/>
</dbReference>
<comment type="subunit">
    <text evidence="7">Heterododecamer (2C3:3R2) of six catalytic PyrB chains organized as two trimers (C3), and six regulatory PyrI chains organized as three dimers (R2).</text>
</comment>
<dbReference type="InterPro" id="IPR002082">
    <property type="entry name" value="Asp_carbamoyltransf"/>
</dbReference>